<organism evidence="1">
    <name type="scientific">marine sediment metagenome</name>
    <dbReference type="NCBI Taxonomy" id="412755"/>
    <lineage>
        <taxon>unclassified sequences</taxon>
        <taxon>metagenomes</taxon>
        <taxon>ecological metagenomes</taxon>
    </lineage>
</organism>
<evidence type="ECO:0000313" key="1">
    <source>
        <dbReference type="EMBL" id="GAJ19597.1"/>
    </source>
</evidence>
<proteinExistence type="predicted"/>
<name>X1VKF2_9ZZZZ</name>
<sequence length="30" mass="3352">ACEHNHVRRNSRWIAMAELPDGMVGHGGHL</sequence>
<accession>X1VKF2</accession>
<dbReference type="EMBL" id="BARW01040666">
    <property type="protein sequence ID" value="GAJ19597.1"/>
    <property type="molecule type" value="Genomic_DNA"/>
</dbReference>
<gene>
    <name evidence="1" type="ORF">S12H4_61324</name>
</gene>
<dbReference type="AlphaFoldDB" id="X1VKF2"/>
<comment type="caution">
    <text evidence="1">The sequence shown here is derived from an EMBL/GenBank/DDBJ whole genome shotgun (WGS) entry which is preliminary data.</text>
</comment>
<protein>
    <submittedName>
        <fullName evidence="1">Uncharacterized protein</fullName>
    </submittedName>
</protein>
<reference evidence="1" key="1">
    <citation type="journal article" date="2014" name="Front. Microbiol.">
        <title>High frequency of phylogenetically diverse reductive dehalogenase-homologous genes in deep subseafloor sedimentary metagenomes.</title>
        <authorList>
            <person name="Kawai M."/>
            <person name="Futagami T."/>
            <person name="Toyoda A."/>
            <person name="Takaki Y."/>
            <person name="Nishi S."/>
            <person name="Hori S."/>
            <person name="Arai W."/>
            <person name="Tsubouchi T."/>
            <person name="Morono Y."/>
            <person name="Uchiyama I."/>
            <person name="Ito T."/>
            <person name="Fujiyama A."/>
            <person name="Inagaki F."/>
            <person name="Takami H."/>
        </authorList>
    </citation>
    <scope>NUCLEOTIDE SEQUENCE</scope>
    <source>
        <strain evidence="1">Expedition CK06-06</strain>
    </source>
</reference>
<feature type="non-terminal residue" evidence="1">
    <location>
        <position position="1"/>
    </location>
</feature>